<feature type="signal peptide" evidence="4">
    <location>
        <begin position="1"/>
        <end position="19"/>
    </location>
</feature>
<dbReference type="PROSITE" id="PS00018">
    <property type="entry name" value="EF_HAND_1"/>
    <property type="match status" value="2"/>
</dbReference>
<proteinExistence type="predicted"/>
<dbReference type="OrthoDB" id="289247at2759"/>
<dbReference type="EMBL" id="AZBU02000003">
    <property type="protein sequence ID" value="TKR88727.1"/>
    <property type="molecule type" value="Genomic_DNA"/>
</dbReference>
<reference evidence="6 7" key="1">
    <citation type="journal article" date="2015" name="Genome Biol.">
        <title>Comparative genomics of Steinernema reveals deeply conserved gene regulatory networks.</title>
        <authorList>
            <person name="Dillman A.R."/>
            <person name="Macchietto M."/>
            <person name="Porter C.F."/>
            <person name="Rogers A."/>
            <person name="Williams B."/>
            <person name="Antoshechkin I."/>
            <person name="Lee M.M."/>
            <person name="Goodwin Z."/>
            <person name="Lu X."/>
            <person name="Lewis E.E."/>
            <person name="Goodrich-Blair H."/>
            <person name="Stock S.P."/>
            <person name="Adams B.J."/>
            <person name="Sternberg P.W."/>
            <person name="Mortazavi A."/>
        </authorList>
    </citation>
    <scope>NUCLEOTIDE SEQUENCE [LARGE SCALE GENOMIC DNA]</scope>
    <source>
        <strain evidence="6 7">ALL</strain>
    </source>
</reference>
<protein>
    <recommendedName>
        <fullName evidence="5">EF-hand domain-containing protein</fullName>
    </recommendedName>
</protein>
<evidence type="ECO:0000259" key="5">
    <source>
        <dbReference type="PROSITE" id="PS50222"/>
    </source>
</evidence>
<keyword evidence="1 4" id="KW-0732">Signal</keyword>
<evidence type="ECO:0000256" key="2">
    <source>
        <dbReference type="ARBA" id="ARBA00022737"/>
    </source>
</evidence>
<sequence length="131" mass="15039">MQVGLFHVALLALVCHALADEHHGNFADKASIHDQEHLKQHLENKVDTEEKWDEEQERFHYFQMHDLNKDGLIDGVEILKALNHEHPADGSAPRPPMEESQVEKMVDLVLKDIDANDDGFIDYGEYVKKQS</sequence>
<dbReference type="SUPFAM" id="SSF47473">
    <property type="entry name" value="EF-hand"/>
    <property type="match status" value="1"/>
</dbReference>
<feature type="domain" description="EF-hand" evidence="5">
    <location>
        <begin position="53"/>
        <end position="88"/>
    </location>
</feature>
<dbReference type="InterPro" id="IPR052110">
    <property type="entry name" value="MCFD2-like"/>
</dbReference>
<evidence type="ECO:0000313" key="7">
    <source>
        <dbReference type="Proteomes" id="UP000298663"/>
    </source>
</evidence>
<dbReference type="Pfam" id="PF13499">
    <property type="entry name" value="EF-hand_7"/>
    <property type="match status" value="1"/>
</dbReference>
<dbReference type="PANTHER" id="PTHR23104">
    <property type="entry name" value="MULTIPLE COAGULATION FACTOR DEFICIENCY PROTEIN 2 NEURAL STEM CELL DERIVED NEURONAL SURVIVAL PROTEIN"/>
    <property type="match status" value="1"/>
</dbReference>
<dbReference type="GO" id="GO:0005509">
    <property type="term" value="F:calcium ion binding"/>
    <property type="evidence" value="ECO:0007669"/>
    <property type="project" value="InterPro"/>
</dbReference>
<keyword evidence="7" id="KW-1185">Reference proteome</keyword>
<accession>A0A4U5NYI9</accession>
<feature type="domain" description="EF-hand" evidence="5">
    <location>
        <begin position="101"/>
        <end position="131"/>
    </location>
</feature>
<dbReference type="STRING" id="34508.A0A4U5NYI9"/>
<dbReference type="AlphaFoldDB" id="A0A4U5NYI9"/>
<evidence type="ECO:0000256" key="1">
    <source>
        <dbReference type="ARBA" id="ARBA00022729"/>
    </source>
</evidence>
<keyword evidence="2" id="KW-0677">Repeat</keyword>
<organism evidence="6 7">
    <name type="scientific">Steinernema carpocapsae</name>
    <name type="common">Entomopathogenic nematode</name>
    <dbReference type="NCBI Taxonomy" id="34508"/>
    <lineage>
        <taxon>Eukaryota</taxon>
        <taxon>Metazoa</taxon>
        <taxon>Ecdysozoa</taxon>
        <taxon>Nematoda</taxon>
        <taxon>Chromadorea</taxon>
        <taxon>Rhabditida</taxon>
        <taxon>Tylenchina</taxon>
        <taxon>Panagrolaimomorpha</taxon>
        <taxon>Strongyloidoidea</taxon>
        <taxon>Steinernematidae</taxon>
        <taxon>Steinernema</taxon>
    </lineage>
</organism>
<dbReference type="PANTHER" id="PTHR23104:SF12">
    <property type="entry name" value="EF-HAND DOMAIN-CONTAINING PROTEIN"/>
    <property type="match status" value="1"/>
</dbReference>
<evidence type="ECO:0000256" key="3">
    <source>
        <dbReference type="ARBA" id="ARBA00022837"/>
    </source>
</evidence>
<dbReference type="Proteomes" id="UP000298663">
    <property type="component" value="Unassembled WGS sequence"/>
</dbReference>
<feature type="chain" id="PRO_5020714118" description="EF-hand domain-containing protein" evidence="4">
    <location>
        <begin position="20"/>
        <end position="131"/>
    </location>
</feature>
<dbReference type="InterPro" id="IPR002048">
    <property type="entry name" value="EF_hand_dom"/>
</dbReference>
<evidence type="ECO:0000256" key="4">
    <source>
        <dbReference type="SAM" id="SignalP"/>
    </source>
</evidence>
<dbReference type="PROSITE" id="PS50222">
    <property type="entry name" value="EF_HAND_2"/>
    <property type="match status" value="2"/>
</dbReference>
<evidence type="ECO:0000313" key="6">
    <source>
        <dbReference type="EMBL" id="TKR88727.1"/>
    </source>
</evidence>
<dbReference type="Gene3D" id="1.10.238.10">
    <property type="entry name" value="EF-hand"/>
    <property type="match status" value="1"/>
</dbReference>
<dbReference type="InterPro" id="IPR011992">
    <property type="entry name" value="EF-hand-dom_pair"/>
</dbReference>
<keyword evidence="3" id="KW-0106">Calcium</keyword>
<dbReference type="InterPro" id="IPR018247">
    <property type="entry name" value="EF_Hand_1_Ca_BS"/>
</dbReference>
<gene>
    <name evidence="6" type="ORF">L596_012927</name>
</gene>
<reference evidence="6 7" key="2">
    <citation type="journal article" date="2019" name="G3 (Bethesda)">
        <title>Hybrid Assembly of the Genome of the Entomopathogenic Nematode Steinernema carpocapsae Identifies the X-Chromosome.</title>
        <authorList>
            <person name="Serra L."/>
            <person name="Macchietto M."/>
            <person name="Macias-Munoz A."/>
            <person name="McGill C.J."/>
            <person name="Rodriguez I.M."/>
            <person name="Rodriguez B."/>
            <person name="Murad R."/>
            <person name="Mortazavi A."/>
        </authorList>
    </citation>
    <scope>NUCLEOTIDE SEQUENCE [LARGE SCALE GENOMIC DNA]</scope>
    <source>
        <strain evidence="6 7">ALL</strain>
    </source>
</reference>
<comment type="caution">
    <text evidence="6">The sequence shown here is derived from an EMBL/GenBank/DDBJ whole genome shotgun (WGS) entry which is preliminary data.</text>
</comment>
<name>A0A4U5NYI9_STECR</name>